<dbReference type="AlphaFoldDB" id="A0A2D6M053"/>
<comment type="caution">
    <text evidence="10">The sequence shown here is derived from an EMBL/GenBank/DDBJ whole genome shotgun (WGS) entry which is preliminary data.</text>
</comment>
<keyword evidence="5" id="KW-0520">NAD</keyword>
<dbReference type="NCBIfam" id="TIGR03026">
    <property type="entry name" value="NDP-sugDHase"/>
    <property type="match status" value="1"/>
</dbReference>
<organism evidence="10 11">
    <name type="scientific">Candidatus Iainarchaeum sp</name>
    <dbReference type="NCBI Taxonomy" id="3101447"/>
    <lineage>
        <taxon>Archaea</taxon>
        <taxon>Candidatus Iainarchaeota</taxon>
        <taxon>Candidatus Iainarchaeia</taxon>
        <taxon>Candidatus Iainarchaeales</taxon>
        <taxon>Candidatus Iainarchaeaceae</taxon>
        <taxon>Candidatus Iainarchaeum</taxon>
    </lineage>
</organism>
<reference evidence="11" key="1">
    <citation type="submission" date="2017-09" db="EMBL/GenBank/DDBJ databases">
        <title>The Reconstruction of 2,631 Draft Metagenome-Assembled Genomes from the Global Oceans.</title>
        <authorList>
            <person name="Tully B.J."/>
            <person name="Graham E.D."/>
            <person name="Heidelberg J.F."/>
        </authorList>
    </citation>
    <scope>NUCLEOTIDE SEQUENCE [LARGE SCALE GENOMIC DNA]</scope>
</reference>
<comment type="catalytic activity">
    <reaction evidence="7">
        <text>UDP-N-acetyl-alpha-D-mannosamine + 2 NAD(+) + H2O = UDP-N-acetyl-alpha-D-mannosaminouronate + 2 NADH + 3 H(+)</text>
        <dbReference type="Rhea" id="RHEA:25780"/>
        <dbReference type="ChEBI" id="CHEBI:15377"/>
        <dbReference type="ChEBI" id="CHEBI:15378"/>
        <dbReference type="ChEBI" id="CHEBI:57540"/>
        <dbReference type="ChEBI" id="CHEBI:57945"/>
        <dbReference type="ChEBI" id="CHEBI:68623"/>
        <dbReference type="ChEBI" id="CHEBI:70731"/>
        <dbReference type="EC" id="1.1.1.336"/>
    </reaction>
</comment>
<dbReference type="Pfam" id="PF00984">
    <property type="entry name" value="UDPG_MGDP_dh"/>
    <property type="match status" value="1"/>
</dbReference>
<dbReference type="PANTHER" id="PTHR43491:SF2">
    <property type="entry name" value="UDP-N-ACETYL-D-MANNOSAMINE DEHYDROGENASE"/>
    <property type="match status" value="1"/>
</dbReference>
<protein>
    <recommendedName>
        <fullName evidence="3">UDP-N-acetyl-D-mannosamine dehydrogenase</fullName>
        <ecNumber evidence="2">1.1.1.336</ecNumber>
    </recommendedName>
    <alternativeName>
        <fullName evidence="6">UDP-ManNAc 6-dehydrogenase</fullName>
    </alternativeName>
</protein>
<evidence type="ECO:0000256" key="1">
    <source>
        <dbReference type="ARBA" id="ARBA00006601"/>
    </source>
</evidence>
<dbReference type="InterPro" id="IPR017476">
    <property type="entry name" value="UDP-Glc/GDP-Man"/>
</dbReference>
<evidence type="ECO:0000313" key="11">
    <source>
        <dbReference type="Proteomes" id="UP000226592"/>
    </source>
</evidence>
<dbReference type="GO" id="GO:0016628">
    <property type="term" value="F:oxidoreductase activity, acting on the CH-CH group of donors, NAD or NADP as acceptor"/>
    <property type="evidence" value="ECO:0007669"/>
    <property type="project" value="InterPro"/>
</dbReference>
<evidence type="ECO:0000313" key="10">
    <source>
        <dbReference type="EMBL" id="MAG21806.1"/>
    </source>
</evidence>
<feature type="domain" description="UDP-glucose/GDP-mannose dehydrogenase C-terminal" evidence="9">
    <location>
        <begin position="326"/>
        <end position="419"/>
    </location>
</feature>
<dbReference type="EC" id="1.1.1.336" evidence="2"/>
<sequence>MFFIDVIYMEKKTVTIVGLGYVGLPLACLCARKGHKVIGFEKSTAKIEQVNSGKSPIKNDFLEKEVKALEGKIFATDDLAKVGKAEIILVCVPTPAKNDKPDLSFVEAAVAELSEILRKGQLVIIESTVYPGTVETIVKPLLEKSGLKAGEDFFLGHCPERIDPGNTKFTLEKIPRVLACISPKGAEQAKKFYSSIIAAPITVLKDVKAAEAVKVVENTFRDVNIAFVNELAKSFDKMGIDLVEVIKGASTKPFGYMPFYPGPGVGGHCIAQDPYYLIERARQSGFQHSFLALAREINESMPAHIVSLVEGALKEIGVGEEQATVSIIGLAYKPEVDDLRESSATKIISILEEKKIKAKSFDPFILNESNSKTLEEALKDSDILVLTTHHKELVETLSPSFIKSRGIKAVIDTRNVLDKEGIEKQKIYYKGVGR</sequence>
<dbReference type="EMBL" id="NZBU01000002">
    <property type="protein sequence ID" value="MAG21806.1"/>
    <property type="molecule type" value="Genomic_DNA"/>
</dbReference>
<dbReference type="SUPFAM" id="SSF48179">
    <property type="entry name" value="6-phosphogluconate dehydrogenase C-terminal domain-like"/>
    <property type="match status" value="1"/>
</dbReference>
<dbReference type="InterPro" id="IPR028359">
    <property type="entry name" value="UDP_ManNAc/GlcNAc_DH"/>
</dbReference>
<dbReference type="PANTHER" id="PTHR43491">
    <property type="entry name" value="UDP-N-ACETYL-D-MANNOSAMINE DEHYDROGENASE"/>
    <property type="match status" value="1"/>
</dbReference>
<accession>A0A2D6M053</accession>
<evidence type="ECO:0000256" key="4">
    <source>
        <dbReference type="ARBA" id="ARBA00023002"/>
    </source>
</evidence>
<dbReference type="PIRSF" id="PIRSF000124">
    <property type="entry name" value="UDPglc_GDPman_dh"/>
    <property type="match status" value="1"/>
</dbReference>
<dbReference type="GO" id="GO:0000271">
    <property type="term" value="P:polysaccharide biosynthetic process"/>
    <property type="evidence" value="ECO:0007669"/>
    <property type="project" value="InterPro"/>
</dbReference>
<dbReference type="Pfam" id="PF03721">
    <property type="entry name" value="UDPG_MGDP_dh_N"/>
    <property type="match status" value="1"/>
</dbReference>
<dbReference type="InterPro" id="IPR014026">
    <property type="entry name" value="UDP-Glc/GDP-Man_DH_dimer"/>
</dbReference>
<name>A0A2D6M053_9ARCH</name>
<dbReference type="InterPro" id="IPR036220">
    <property type="entry name" value="UDP-Glc/GDP-Man_DH_C_sf"/>
</dbReference>
<evidence type="ECO:0000259" key="9">
    <source>
        <dbReference type="SMART" id="SM00984"/>
    </source>
</evidence>
<evidence type="ECO:0000256" key="7">
    <source>
        <dbReference type="ARBA" id="ARBA00049130"/>
    </source>
</evidence>
<evidence type="ECO:0000256" key="3">
    <source>
        <dbReference type="ARBA" id="ARBA00016796"/>
    </source>
</evidence>
<dbReference type="GO" id="GO:0051287">
    <property type="term" value="F:NAD binding"/>
    <property type="evidence" value="ECO:0007669"/>
    <property type="project" value="InterPro"/>
</dbReference>
<dbReference type="Gene3D" id="3.40.50.720">
    <property type="entry name" value="NAD(P)-binding Rossmann-like Domain"/>
    <property type="match status" value="2"/>
</dbReference>
<dbReference type="Pfam" id="PF03720">
    <property type="entry name" value="UDPG_MGDP_dh_C"/>
    <property type="match status" value="1"/>
</dbReference>
<dbReference type="SUPFAM" id="SSF51735">
    <property type="entry name" value="NAD(P)-binding Rossmann-fold domains"/>
    <property type="match status" value="1"/>
</dbReference>
<dbReference type="InterPro" id="IPR014027">
    <property type="entry name" value="UDP-Glc/GDP-Man_DH_C"/>
</dbReference>
<dbReference type="InterPro" id="IPR008927">
    <property type="entry name" value="6-PGluconate_DH-like_C_sf"/>
</dbReference>
<dbReference type="Proteomes" id="UP000226592">
    <property type="component" value="Unassembled WGS sequence"/>
</dbReference>
<dbReference type="InterPro" id="IPR036291">
    <property type="entry name" value="NAD(P)-bd_dom_sf"/>
</dbReference>
<dbReference type="SUPFAM" id="SSF52413">
    <property type="entry name" value="UDP-glucose/GDP-mannose dehydrogenase C-terminal domain"/>
    <property type="match status" value="1"/>
</dbReference>
<evidence type="ECO:0000256" key="6">
    <source>
        <dbReference type="ARBA" id="ARBA00030172"/>
    </source>
</evidence>
<keyword evidence="4" id="KW-0560">Oxidoreductase</keyword>
<proteinExistence type="inferred from homology"/>
<dbReference type="PIRSF" id="PIRSF500136">
    <property type="entry name" value="UDP_ManNAc_DH"/>
    <property type="match status" value="1"/>
</dbReference>
<evidence type="ECO:0000256" key="5">
    <source>
        <dbReference type="ARBA" id="ARBA00023027"/>
    </source>
</evidence>
<dbReference type="SMART" id="SM00984">
    <property type="entry name" value="UDPG_MGDP_dh_C"/>
    <property type="match status" value="1"/>
</dbReference>
<gene>
    <name evidence="10" type="ORF">CL943_00680</name>
</gene>
<evidence type="ECO:0000256" key="8">
    <source>
        <dbReference type="PIRNR" id="PIRNR000124"/>
    </source>
</evidence>
<dbReference type="InterPro" id="IPR001732">
    <property type="entry name" value="UDP-Glc/GDP-Man_DH_N"/>
</dbReference>
<dbReference type="GO" id="GO:0089714">
    <property type="term" value="F:UDP-N-acetyl-D-mannosamine dehydrogenase activity"/>
    <property type="evidence" value="ECO:0007669"/>
    <property type="project" value="UniProtKB-EC"/>
</dbReference>
<evidence type="ECO:0000256" key="2">
    <source>
        <dbReference type="ARBA" id="ARBA00012935"/>
    </source>
</evidence>
<comment type="similarity">
    <text evidence="1 8">Belongs to the UDP-glucose/GDP-mannose dehydrogenase family.</text>
</comment>